<dbReference type="Proteomes" id="UP001177527">
    <property type="component" value="Chromosome"/>
</dbReference>
<accession>A0A447MII6</accession>
<dbReference type="Pfam" id="PF10968">
    <property type="entry name" value="DUF2770"/>
    <property type="match status" value="1"/>
</dbReference>
<dbReference type="InterPro" id="IPR024494">
    <property type="entry name" value="DUF2770"/>
</dbReference>
<dbReference type="Proteomes" id="UP000344450">
    <property type="component" value="Chromosome"/>
</dbReference>
<sequence length="37" mass="4483">MRRLLDFLINNIREHLMLYLLLSLLLALLDVAYLYFS</sequence>
<keyword evidence="1" id="KW-0472">Membrane</keyword>
<evidence type="ECO:0000313" key="5">
    <source>
        <dbReference type="Proteomes" id="UP001177527"/>
    </source>
</evidence>
<evidence type="ECO:0000313" key="4">
    <source>
        <dbReference type="Proteomes" id="UP000344450"/>
    </source>
</evidence>
<protein>
    <submittedName>
        <fullName evidence="2">DUF2770 domain-containing protein</fullName>
    </submittedName>
    <submittedName>
        <fullName evidence="3">DUF2770 family protein</fullName>
    </submittedName>
</protein>
<gene>
    <name evidence="2" type="ORF">GHC21_13195</name>
    <name evidence="3" type="ORF">QBD33_13820</name>
</gene>
<evidence type="ECO:0000313" key="2">
    <source>
        <dbReference type="EMBL" id="QGH30570.1"/>
    </source>
</evidence>
<name>A0A447MII6_KLUIN</name>
<reference evidence="2 4" key="1">
    <citation type="submission" date="2019-10" db="EMBL/GenBank/DDBJ databases">
        <title>Complete genome sequencing of drug resistant plasmids in Kluyvera intermedia.</title>
        <authorList>
            <person name="Ke C."/>
            <person name="Jian S."/>
        </authorList>
    </citation>
    <scope>NUCLEOTIDE SEQUENCE [LARGE SCALE GENOMIC DNA]</scope>
    <source>
        <strain evidence="2 4">N2-1</strain>
    </source>
</reference>
<evidence type="ECO:0000313" key="3">
    <source>
        <dbReference type="EMBL" id="WGL54743.1"/>
    </source>
</evidence>
<dbReference type="GeneID" id="91973366"/>
<evidence type="ECO:0000256" key="1">
    <source>
        <dbReference type="SAM" id="Phobius"/>
    </source>
</evidence>
<keyword evidence="4" id="KW-1185">Reference proteome</keyword>
<feature type="transmembrane region" description="Helical" evidence="1">
    <location>
        <begin position="16"/>
        <end position="36"/>
    </location>
</feature>
<dbReference type="AlphaFoldDB" id="A0A447MII6"/>
<dbReference type="EMBL" id="CP045845">
    <property type="protein sequence ID" value="QGH30570.1"/>
    <property type="molecule type" value="Genomic_DNA"/>
</dbReference>
<dbReference type="EMBL" id="CP123488">
    <property type="protein sequence ID" value="WGL54743.1"/>
    <property type="molecule type" value="Genomic_DNA"/>
</dbReference>
<proteinExistence type="predicted"/>
<keyword evidence="1" id="KW-1133">Transmembrane helix</keyword>
<dbReference type="RefSeq" id="WP_073971202.1">
    <property type="nucleotide sequence ID" value="NZ_CP045843.1"/>
</dbReference>
<reference evidence="3" key="2">
    <citation type="submission" date="2023-04" db="EMBL/GenBank/DDBJ databases">
        <title>APH(3)-Id, a novel chromosomal aminoglycoside phosphotransferase, identified from an environmental isolate of Kluyvera intermedia DW18.</title>
        <authorList>
            <person name="Sha Y."/>
        </authorList>
    </citation>
    <scope>NUCLEOTIDE SEQUENCE</scope>
    <source>
        <strain evidence="3">DW18</strain>
    </source>
</reference>
<organism evidence="3 5">
    <name type="scientific">Kluyvera intermedia</name>
    <name type="common">Enterobacter intermedius</name>
    <dbReference type="NCBI Taxonomy" id="61648"/>
    <lineage>
        <taxon>Bacteria</taxon>
        <taxon>Pseudomonadati</taxon>
        <taxon>Pseudomonadota</taxon>
        <taxon>Gammaproteobacteria</taxon>
        <taxon>Enterobacterales</taxon>
        <taxon>Enterobacteriaceae</taxon>
        <taxon>Kluyvera</taxon>
    </lineage>
</organism>
<keyword evidence="1" id="KW-0812">Transmembrane</keyword>